<feature type="region of interest" description="Disordered" evidence="6">
    <location>
        <begin position="175"/>
        <end position="194"/>
    </location>
</feature>
<keyword evidence="4 8" id="KW-0378">Hydrolase</keyword>
<name>A0A255G7E7_9ACTN</name>
<protein>
    <recommendedName>
        <fullName evidence="3">beta-N-acetylhexosaminidase</fullName>
        <ecNumber evidence="3">3.2.1.52</ecNumber>
    </recommendedName>
</protein>
<evidence type="ECO:0000313" key="9">
    <source>
        <dbReference type="Proteomes" id="UP000215896"/>
    </source>
</evidence>
<dbReference type="Gene3D" id="3.20.20.300">
    <property type="entry name" value="Glycoside hydrolase, family 3, N-terminal domain"/>
    <property type="match status" value="1"/>
</dbReference>
<evidence type="ECO:0000313" key="8">
    <source>
        <dbReference type="EMBL" id="OYO11860.1"/>
    </source>
</evidence>
<evidence type="ECO:0000256" key="4">
    <source>
        <dbReference type="ARBA" id="ARBA00022801"/>
    </source>
</evidence>
<dbReference type="InterPro" id="IPR001764">
    <property type="entry name" value="Glyco_hydro_3_N"/>
</dbReference>
<sequence>MVGKGATSPVDESFRSVLRETNAGSVLLLENTTAGRTGVKRLTDQVRDAAVKPQGVGPLLAADQEGGLVQRLKGEGFETIPAATEQAKLGDEELQQRVKTWGEELRQAGIDYDLAPVADTVPTSVGRANEPVGALRRGYGADPNQVAPKASAFVKGMAEAEVATSVKHFPNLGRVRGNTDLQSGVTDDQTTRTDPALKPFRDAVAAGADSVMVSTAIYSKIDPGKQGTFSRVIVTDMIRDDLGFDGVVISDDMGAAKQVAAVSPGDRALRFLEAGGDLVINGDPSIQREMYAAVRDKAASDPAFAQQVTESAARVLALKAQQGAASCAAPAD</sequence>
<accession>A0A255G7E7</accession>
<feature type="domain" description="Glycoside hydrolase family 3 N-terminal" evidence="7">
    <location>
        <begin position="12"/>
        <end position="317"/>
    </location>
</feature>
<proteinExistence type="inferred from homology"/>
<dbReference type="OrthoDB" id="9805821at2"/>
<evidence type="ECO:0000256" key="1">
    <source>
        <dbReference type="ARBA" id="ARBA00001231"/>
    </source>
</evidence>
<evidence type="ECO:0000256" key="3">
    <source>
        <dbReference type="ARBA" id="ARBA00012663"/>
    </source>
</evidence>
<evidence type="ECO:0000259" key="7">
    <source>
        <dbReference type="Pfam" id="PF00933"/>
    </source>
</evidence>
<dbReference type="InterPro" id="IPR017853">
    <property type="entry name" value="GH"/>
</dbReference>
<dbReference type="InterPro" id="IPR050226">
    <property type="entry name" value="NagZ_Beta-hexosaminidase"/>
</dbReference>
<keyword evidence="9" id="KW-1185">Reference proteome</keyword>
<feature type="compositionally biased region" description="Polar residues" evidence="6">
    <location>
        <begin position="179"/>
        <end position="188"/>
    </location>
</feature>
<dbReference type="EC" id="3.2.1.52" evidence="3"/>
<dbReference type="AlphaFoldDB" id="A0A255G7E7"/>
<dbReference type="Pfam" id="PF00933">
    <property type="entry name" value="Glyco_hydro_3"/>
    <property type="match status" value="1"/>
</dbReference>
<dbReference type="PROSITE" id="PS00775">
    <property type="entry name" value="GLYCOSYL_HYDROL_F3"/>
    <property type="match status" value="1"/>
</dbReference>
<evidence type="ECO:0000256" key="2">
    <source>
        <dbReference type="ARBA" id="ARBA00005336"/>
    </source>
</evidence>
<dbReference type="GO" id="GO:0009254">
    <property type="term" value="P:peptidoglycan turnover"/>
    <property type="evidence" value="ECO:0007669"/>
    <property type="project" value="TreeGrafter"/>
</dbReference>
<dbReference type="Proteomes" id="UP000215896">
    <property type="component" value="Unassembled WGS sequence"/>
</dbReference>
<dbReference type="InterPro" id="IPR036962">
    <property type="entry name" value="Glyco_hydro_3_N_sf"/>
</dbReference>
<dbReference type="GO" id="GO:0005975">
    <property type="term" value="P:carbohydrate metabolic process"/>
    <property type="evidence" value="ECO:0007669"/>
    <property type="project" value="InterPro"/>
</dbReference>
<dbReference type="EMBL" id="NMVO01000015">
    <property type="protein sequence ID" value="OYO11860.1"/>
    <property type="molecule type" value="Genomic_DNA"/>
</dbReference>
<dbReference type="PANTHER" id="PTHR30480:SF13">
    <property type="entry name" value="BETA-HEXOSAMINIDASE"/>
    <property type="match status" value="1"/>
</dbReference>
<dbReference type="GO" id="GO:0004563">
    <property type="term" value="F:beta-N-acetylhexosaminidase activity"/>
    <property type="evidence" value="ECO:0007669"/>
    <property type="project" value="UniProtKB-EC"/>
</dbReference>
<comment type="catalytic activity">
    <reaction evidence="1">
        <text>Hydrolysis of terminal non-reducing N-acetyl-D-hexosamine residues in N-acetyl-beta-D-hexosaminides.</text>
        <dbReference type="EC" id="3.2.1.52"/>
    </reaction>
</comment>
<reference evidence="8 9" key="1">
    <citation type="submission" date="2017-07" db="EMBL/GenBank/DDBJ databases">
        <title>Draft whole genome sequences of clinical Proprionibacteriaceae strains.</title>
        <authorList>
            <person name="Bernier A.-M."/>
            <person name="Bernard K."/>
            <person name="Domingo M.-C."/>
        </authorList>
    </citation>
    <scope>NUCLEOTIDE SEQUENCE [LARGE SCALE GENOMIC DNA]</scope>
    <source>
        <strain evidence="8 9">NML 030167</strain>
    </source>
</reference>
<gene>
    <name evidence="8" type="ORF">CGZ94_15525</name>
</gene>
<dbReference type="InterPro" id="IPR019800">
    <property type="entry name" value="Glyco_hydro_3_AS"/>
</dbReference>
<comment type="caution">
    <text evidence="8">The sequence shown here is derived from an EMBL/GenBank/DDBJ whole genome shotgun (WGS) entry which is preliminary data.</text>
</comment>
<evidence type="ECO:0000256" key="6">
    <source>
        <dbReference type="SAM" id="MobiDB-lite"/>
    </source>
</evidence>
<organism evidence="8 9">
    <name type="scientific">Enemella evansiae</name>
    <dbReference type="NCBI Taxonomy" id="2016499"/>
    <lineage>
        <taxon>Bacteria</taxon>
        <taxon>Bacillati</taxon>
        <taxon>Actinomycetota</taxon>
        <taxon>Actinomycetes</taxon>
        <taxon>Propionibacteriales</taxon>
        <taxon>Propionibacteriaceae</taxon>
        <taxon>Enemella</taxon>
    </lineage>
</organism>
<comment type="similarity">
    <text evidence="2">Belongs to the glycosyl hydrolase 3 family.</text>
</comment>
<evidence type="ECO:0000256" key="5">
    <source>
        <dbReference type="ARBA" id="ARBA00023295"/>
    </source>
</evidence>
<dbReference type="SUPFAM" id="SSF51445">
    <property type="entry name" value="(Trans)glycosidases"/>
    <property type="match status" value="1"/>
</dbReference>
<dbReference type="PANTHER" id="PTHR30480">
    <property type="entry name" value="BETA-HEXOSAMINIDASE-RELATED"/>
    <property type="match status" value="1"/>
</dbReference>
<keyword evidence="5" id="KW-0326">Glycosidase</keyword>